<name>A0AAV4DKM0_9GAST</name>
<evidence type="ECO:0000256" key="4">
    <source>
        <dbReference type="ARBA" id="ARBA00023136"/>
    </source>
</evidence>
<feature type="region of interest" description="Disordered" evidence="5">
    <location>
        <begin position="344"/>
        <end position="479"/>
    </location>
</feature>
<keyword evidence="4 6" id="KW-0472">Membrane</keyword>
<keyword evidence="8" id="KW-0675">Receptor</keyword>
<feature type="transmembrane region" description="Helical" evidence="6">
    <location>
        <begin position="507"/>
        <end position="530"/>
    </location>
</feature>
<dbReference type="PROSITE" id="PS50262">
    <property type="entry name" value="G_PROTEIN_RECEP_F1_2"/>
    <property type="match status" value="1"/>
</dbReference>
<feature type="compositionally biased region" description="Polar residues" evidence="5">
    <location>
        <begin position="365"/>
        <end position="450"/>
    </location>
</feature>
<keyword evidence="9" id="KW-1185">Reference proteome</keyword>
<dbReference type="Pfam" id="PF00001">
    <property type="entry name" value="7tm_1"/>
    <property type="match status" value="1"/>
</dbReference>
<comment type="caution">
    <text evidence="8">The sequence shown here is derived from an EMBL/GenBank/DDBJ whole genome shotgun (WGS) entry which is preliminary data.</text>
</comment>
<reference evidence="8 9" key="1">
    <citation type="journal article" date="2021" name="Elife">
        <title>Chloroplast acquisition without the gene transfer in kleptoplastic sea slugs, Plakobranchus ocellatus.</title>
        <authorList>
            <person name="Maeda T."/>
            <person name="Takahashi S."/>
            <person name="Yoshida T."/>
            <person name="Shimamura S."/>
            <person name="Takaki Y."/>
            <person name="Nagai Y."/>
            <person name="Toyoda A."/>
            <person name="Suzuki Y."/>
            <person name="Arimoto A."/>
            <person name="Ishii H."/>
            <person name="Satoh N."/>
            <person name="Nishiyama T."/>
            <person name="Hasebe M."/>
            <person name="Maruyama T."/>
            <person name="Minagawa J."/>
            <person name="Obokata J."/>
            <person name="Shigenobu S."/>
        </authorList>
    </citation>
    <scope>NUCLEOTIDE SEQUENCE [LARGE SCALE GENOMIC DNA]</scope>
</reference>
<proteinExistence type="predicted"/>
<dbReference type="PANTHER" id="PTHR46641">
    <property type="entry name" value="FMRFAMIDE RECEPTOR-RELATED"/>
    <property type="match status" value="1"/>
</dbReference>
<dbReference type="InterPro" id="IPR052954">
    <property type="entry name" value="GPCR-Ligand_Int"/>
</dbReference>
<evidence type="ECO:0000313" key="9">
    <source>
        <dbReference type="Proteomes" id="UP000735302"/>
    </source>
</evidence>
<evidence type="ECO:0000259" key="7">
    <source>
        <dbReference type="PROSITE" id="PS50262"/>
    </source>
</evidence>
<dbReference type="InterPro" id="IPR017452">
    <property type="entry name" value="GPCR_Rhodpsn_7TM"/>
</dbReference>
<accession>A0AAV4DKM0</accession>
<organism evidence="8 9">
    <name type="scientific">Plakobranchus ocellatus</name>
    <dbReference type="NCBI Taxonomy" id="259542"/>
    <lineage>
        <taxon>Eukaryota</taxon>
        <taxon>Metazoa</taxon>
        <taxon>Spiralia</taxon>
        <taxon>Lophotrochozoa</taxon>
        <taxon>Mollusca</taxon>
        <taxon>Gastropoda</taxon>
        <taxon>Heterobranchia</taxon>
        <taxon>Euthyneura</taxon>
        <taxon>Panpulmonata</taxon>
        <taxon>Sacoglossa</taxon>
        <taxon>Placobranchoidea</taxon>
        <taxon>Plakobranchidae</taxon>
        <taxon>Plakobranchus</taxon>
    </lineage>
</organism>
<feature type="transmembrane region" description="Helical" evidence="6">
    <location>
        <begin position="550"/>
        <end position="569"/>
    </location>
</feature>
<feature type="transmembrane region" description="Helical" evidence="6">
    <location>
        <begin position="203"/>
        <end position="231"/>
    </location>
</feature>
<dbReference type="PANTHER" id="PTHR46641:SF2">
    <property type="entry name" value="FMRFAMIDE RECEPTOR"/>
    <property type="match status" value="1"/>
</dbReference>
<keyword evidence="2 6" id="KW-0812">Transmembrane</keyword>
<dbReference type="SUPFAM" id="SSF81321">
    <property type="entry name" value="Family A G protein-coupled receptor-like"/>
    <property type="match status" value="1"/>
</dbReference>
<evidence type="ECO:0000313" key="8">
    <source>
        <dbReference type="EMBL" id="GFO44823.1"/>
    </source>
</evidence>
<evidence type="ECO:0000256" key="2">
    <source>
        <dbReference type="ARBA" id="ARBA00022692"/>
    </source>
</evidence>
<protein>
    <submittedName>
        <fullName evidence="8">Chemosensory receptor b</fullName>
    </submittedName>
</protein>
<evidence type="ECO:0000256" key="1">
    <source>
        <dbReference type="ARBA" id="ARBA00004370"/>
    </source>
</evidence>
<dbReference type="AlphaFoldDB" id="A0AAV4DKM0"/>
<feature type="compositionally biased region" description="Basic and acidic residues" evidence="5">
    <location>
        <begin position="347"/>
        <end position="364"/>
    </location>
</feature>
<dbReference type="Proteomes" id="UP000735302">
    <property type="component" value="Unassembled WGS sequence"/>
</dbReference>
<dbReference type="PRINTS" id="PR00237">
    <property type="entry name" value="GPCRRHODOPSN"/>
</dbReference>
<feature type="transmembrane region" description="Helical" evidence="6">
    <location>
        <begin position="27"/>
        <end position="54"/>
    </location>
</feature>
<evidence type="ECO:0000256" key="3">
    <source>
        <dbReference type="ARBA" id="ARBA00022989"/>
    </source>
</evidence>
<feature type="transmembrane region" description="Helical" evidence="6">
    <location>
        <begin position="66"/>
        <end position="89"/>
    </location>
</feature>
<gene>
    <name evidence="8" type="ORF">PoB_007132800</name>
</gene>
<feature type="transmembrane region" description="Helical" evidence="6">
    <location>
        <begin position="153"/>
        <end position="174"/>
    </location>
</feature>
<dbReference type="GO" id="GO:0016020">
    <property type="term" value="C:membrane"/>
    <property type="evidence" value="ECO:0007669"/>
    <property type="project" value="UniProtKB-SubCell"/>
</dbReference>
<feature type="domain" description="G-protein coupled receptors family 1 profile" evidence="7">
    <location>
        <begin position="47"/>
        <end position="566"/>
    </location>
</feature>
<evidence type="ECO:0000256" key="5">
    <source>
        <dbReference type="SAM" id="MobiDB-lite"/>
    </source>
</evidence>
<dbReference type="GO" id="GO:0004930">
    <property type="term" value="F:G protein-coupled receptor activity"/>
    <property type="evidence" value="ECO:0007669"/>
    <property type="project" value="InterPro"/>
</dbReference>
<keyword evidence="3 6" id="KW-1133">Transmembrane helix</keyword>
<dbReference type="Gene3D" id="1.20.1070.10">
    <property type="entry name" value="Rhodopsin 7-helix transmembrane proteins"/>
    <property type="match status" value="2"/>
</dbReference>
<evidence type="ECO:0000256" key="6">
    <source>
        <dbReference type="SAM" id="Phobius"/>
    </source>
</evidence>
<dbReference type="EMBL" id="BLXT01007982">
    <property type="protein sequence ID" value="GFO44823.1"/>
    <property type="molecule type" value="Genomic_DNA"/>
</dbReference>
<comment type="subcellular location">
    <subcellularLocation>
        <location evidence="1">Membrane</location>
    </subcellularLocation>
</comment>
<dbReference type="InterPro" id="IPR000276">
    <property type="entry name" value="GPCR_Rhodpsn"/>
</dbReference>
<sequence length="594" mass="65170">MANISGLVVAGGGLVKVGLISDYTRDVFLYINTVTLCNIIAGSGVVSNILNVIVFYKIGFKDSITVCFFSLSVSDLWALLLSLLTNVAVNPGFRDASPTTASIAELNHLFGDIQKLSATRVSIWITILITIERCTCIVAPLKVKSIFTPRLSAAAILGFCVVFSLVMIPIYLSYEIKYQFYPNTNTSRVGLGKTKSYPKLMPIFLTFTFSFQLISLMAIVISNVFLISALWRQNLTSRSAVPRIEATRSQMPSGRPKRFFRKVHPALPMPATNAPSDTEANNTLELTYPAVHPPTARQVVMSSEMSVSLNKRSKQVSKAKDDFDKISALVNFSYPRLDKLQASAASSDKRLNQDRPIELNEEKPSTGTAFTLTGLSQDRPSVTSASTQIKPNQEKPSTSTASTLTGLNQDRPSLTSASTQIKPNQEKPSTSTASIHTGLNQDRPSTNAASTDRDLNQSRPTATAPSTPPAPTALTADRRMDQNSVTVACDRIALSAGRRNQRLSKMVVMLSGVLLVFYLPSTTSLILGLLEPQYSPFGRYRNIWRVSTSILAVLEAVNASINIFFYYHINSRYKKTLQSIVRCLKPSRLQTSPR</sequence>